<organism evidence="3 4">
    <name type="scientific">Leisingera aquaemixtae</name>
    <dbReference type="NCBI Taxonomy" id="1396826"/>
    <lineage>
        <taxon>Bacteria</taxon>
        <taxon>Pseudomonadati</taxon>
        <taxon>Pseudomonadota</taxon>
        <taxon>Alphaproteobacteria</taxon>
        <taxon>Rhodobacterales</taxon>
        <taxon>Roseobacteraceae</taxon>
        <taxon>Leisingera</taxon>
    </lineage>
</organism>
<dbReference type="AlphaFoldDB" id="A0A0P1H664"/>
<dbReference type="Proteomes" id="UP000051326">
    <property type="component" value="Unassembled WGS sequence"/>
</dbReference>
<keyword evidence="2" id="KW-1133">Transmembrane helix</keyword>
<evidence type="ECO:0000256" key="2">
    <source>
        <dbReference type="SAM" id="Phobius"/>
    </source>
</evidence>
<reference evidence="3 4" key="1">
    <citation type="submission" date="2015-09" db="EMBL/GenBank/DDBJ databases">
        <authorList>
            <consortium name="Swine Surveillance"/>
        </authorList>
    </citation>
    <scope>NUCLEOTIDE SEQUENCE [LARGE SCALE GENOMIC DNA]</scope>
    <source>
        <strain evidence="3 4">CECT 8399</strain>
    </source>
</reference>
<feature type="compositionally biased region" description="Basic and acidic residues" evidence="1">
    <location>
        <begin position="59"/>
        <end position="68"/>
    </location>
</feature>
<proteinExistence type="predicted"/>
<protein>
    <submittedName>
        <fullName evidence="3">Uncharacterized protein</fullName>
    </submittedName>
</protein>
<dbReference type="InterPro" id="IPR029045">
    <property type="entry name" value="ClpP/crotonase-like_dom_sf"/>
</dbReference>
<dbReference type="EMBL" id="CYSR01000005">
    <property type="protein sequence ID" value="CUH98326.1"/>
    <property type="molecule type" value="Genomic_DNA"/>
</dbReference>
<dbReference type="RefSeq" id="WP_058284575.1">
    <property type="nucleotide sequence ID" value="NZ_CYSR01000005.1"/>
</dbReference>
<evidence type="ECO:0000313" key="3">
    <source>
        <dbReference type="EMBL" id="CUH98326.1"/>
    </source>
</evidence>
<dbReference type="Gene3D" id="3.90.226.10">
    <property type="entry name" value="2-enoyl-CoA Hydratase, Chain A, domain 1"/>
    <property type="match status" value="1"/>
</dbReference>
<evidence type="ECO:0000256" key="1">
    <source>
        <dbReference type="SAM" id="MobiDB-lite"/>
    </source>
</evidence>
<dbReference type="SUPFAM" id="SSF52096">
    <property type="entry name" value="ClpP/crotonase"/>
    <property type="match status" value="1"/>
</dbReference>
<feature type="transmembrane region" description="Helical" evidence="2">
    <location>
        <begin position="16"/>
        <end position="35"/>
    </location>
</feature>
<sequence length="249" mass="26906">MTWGGRIIGRSPGAPFRWLLGCQIGLAVMLVAIDLRPALPRMLSPVSVPELDQPTRPGDQTRHYRPDRPANPGPGIDRDMPRRLVAEETTLDGRQALLLRGAISPGDGERIVADLRRLKPVTVLLDSSGGSVADALEIGRAVREAGAETRLAEAAVCLSACPYIFAGGTGRRVAETARLGVHQHRFGESDILPAFLAVEDIQRGQARVLEHLDTMGIDLRIMGPAMATPADEIYILTAEELAEWNVVTD</sequence>
<accession>A0A0P1H664</accession>
<feature type="region of interest" description="Disordered" evidence="1">
    <location>
        <begin position="46"/>
        <end position="79"/>
    </location>
</feature>
<keyword evidence="2" id="KW-0812">Transmembrane</keyword>
<gene>
    <name evidence="3" type="ORF">PHA8399_00440</name>
</gene>
<name>A0A0P1H664_9RHOB</name>
<keyword evidence="2" id="KW-0472">Membrane</keyword>
<evidence type="ECO:0000313" key="4">
    <source>
        <dbReference type="Proteomes" id="UP000051326"/>
    </source>
</evidence>
<dbReference type="STRING" id="1396826.PHA8399_00440"/>